<dbReference type="GO" id="GO:0009401">
    <property type="term" value="P:phosphoenolpyruvate-dependent sugar phosphotransferase system"/>
    <property type="evidence" value="ECO:0007669"/>
    <property type="project" value="UniProtKB-KW"/>
</dbReference>
<evidence type="ECO:0000256" key="7">
    <source>
        <dbReference type="PROSITE-ProRule" id="PRU00418"/>
    </source>
</evidence>
<evidence type="ECO:0000313" key="9">
    <source>
        <dbReference type="Proteomes" id="UP000522720"/>
    </source>
</evidence>
<name>A0A7X6S1F8_9STRE</name>
<keyword evidence="6" id="KW-0460">Magnesium</keyword>
<dbReference type="RefSeq" id="WP_168549508.1">
    <property type="nucleotide sequence ID" value="NZ_JAAXPR010000014.1"/>
</dbReference>
<proteinExistence type="predicted"/>
<feature type="binding site" evidence="6">
    <location>
        <position position="82"/>
    </location>
    <ligand>
        <name>Mg(2+)</name>
        <dbReference type="ChEBI" id="CHEBI:18420"/>
        <note>ligand shared between all trimeric partners</note>
    </ligand>
</feature>
<dbReference type="PANTHER" id="PTHR34382">
    <property type="entry name" value="PTS SYSTEM N,N'-DIACETYLCHITOBIOSE-SPECIFIC EIIA COMPONENT"/>
    <property type="match status" value="1"/>
</dbReference>
<keyword evidence="4" id="KW-0598">Phosphotransferase system</keyword>
<feature type="modified residue" description="Phosphohistidine; by HPr" evidence="7">
    <location>
        <position position="79"/>
    </location>
</feature>
<evidence type="ECO:0000256" key="4">
    <source>
        <dbReference type="ARBA" id="ARBA00022683"/>
    </source>
</evidence>
<evidence type="ECO:0000256" key="1">
    <source>
        <dbReference type="ARBA" id="ARBA00022448"/>
    </source>
</evidence>
<organism evidence="8 9">
    <name type="scientific">Streptococcus ovuberis</name>
    <dbReference type="NCBI Taxonomy" id="1936207"/>
    <lineage>
        <taxon>Bacteria</taxon>
        <taxon>Bacillati</taxon>
        <taxon>Bacillota</taxon>
        <taxon>Bacilli</taxon>
        <taxon>Lactobacillales</taxon>
        <taxon>Streptococcaceae</taxon>
        <taxon>Streptococcus</taxon>
    </lineage>
</organism>
<reference evidence="8 9" key="1">
    <citation type="submission" date="2020-04" db="EMBL/GenBank/DDBJ databases">
        <title>MicrobeNet Type strains.</title>
        <authorList>
            <person name="Nicholson A.C."/>
        </authorList>
    </citation>
    <scope>NUCLEOTIDE SEQUENCE [LARGE SCALE GENOMIC DNA]</scope>
    <source>
        <strain evidence="8 9">CCUG 69612</strain>
    </source>
</reference>
<keyword evidence="3" id="KW-0808">Transferase</keyword>
<dbReference type="InterPro" id="IPR003188">
    <property type="entry name" value="PTS_IIA_lac/cel"/>
</dbReference>
<keyword evidence="6" id="KW-0479">Metal-binding</keyword>
<dbReference type="Gene3D" id="1.20.58.80">
    <property type="entry name" value="Phosphotransferase system, lactose/cellobiose-type IIA subunit"/>
    <property type="match status" value="1"/>
</dbReference>
<dbReference type="Pfam" id="PF02255">
    <property type="entry name" value="PTS_IIA"/>
    <property type="match status" value="1"/>
</dbReference>
<dbReference type="Proteomes" id="UP000522720">
    <property type="component" value="Unassembled WGS sequence"/>
</dbReference>
<sequence length="114" mass="12469">MTEETPLLEVIMQLIMYGGDAKSKAMEAIHLAKQGQFESAQAKIAEANASLSQAHHAQTGLLTKEASGEHIQASLLMIHGQDHLMNAITFIDLAKEVIALYQEMQELKEASHEA</sequence>
<evidence type="ECO:0000256" key="6">
    <source>
        <dbReference type="PIRSR" id="PIRSR000699-2"/>
    </source>
</evidence>
<dbReference type="CDD" id="cd00215">
    <property type="entry name" value="PTS_IIA_lac"/>
    <property type="match status" value="1"/>
</dbReference>
<evidence type="ECO:0000256" key="3">
    <source>
        <dbReference type="ARBA" id="ARBA00022679"/>
    </source>
</evidence>
<dbReference type="GO" id="GO:0046872">
    <property type="term" value="F:metal ion binding"/>
    <property type="evidence" value="ECO:0007669"/>
    <property type="project" value="UniProtKB-KW"/>
</dbReference>
<evidence type="ECO:0000256" key="5">
    <source>
        <dbReference type="PIRSR" id="PIRSR000699-1"/>
    </source>
</evidence>
<dbReference type="SUPFAM" id="SSF46973">
    <property type="entry name" value="Enzyme IIa from lactose specific PTS, IIa-lac"/>
    <property type="match status" value="1"/>
</dbReference>
<evidence type="ECO:0000256" key="2">
    <source>
        <dbReference type="ARBA" id="ARBA00022597"/>
    </source>
</evidence>
<dbReference type="PANTHER" id="PTHR34382:SF7">
    <property type="entry name" value="PTS SYSTEM N,N'-DIACETYLCHITOBIOSE-SPECIFIC EIIA COMPONENT"/>
    <property type="match status" value="1"/>
</dbReference>
<comment type="cofactor">
    <cofactor evidence="6">
        <name>Mg(2+)</name>
        <dbReference type="ChEBI" id="CHEBI:18420"/>
    </cofactor>
    <text evidence="6">Binds 1 Mg(2+) ion per trimer.</text>
</comment>
<evidence type="ECO:0000313" key="8">
    <source>
        <dbReference type="EMBL" id="NKZ20762.1"/>
    </source>
</evidence>
<accession>A0A7X6S1F8</accession>
<dbReference type="PIRSF" id="PIRSF000699">
    <property type="entry name" value="PTS_IILac_III"/>
    <property type="match status" value="1"/>
</dbReference>
<comment type="caution">
    <text evidence="8">The sequence shown here is derived from an EMBL/GenBank/DDBJ whole genome shotgun (WGS) entry which is preliminary data.</text>
</comment>
<keyword evidence="2" id="KW-0762">Sugar transport</keyword>
<keyword evidence="1" id="KW-0813">Transport</keyword>
<protein>
    <submittedName>
        <fullName evidence="8">PTS lactose/cellobiose transporter subunit IIA</fullName>
    </submittedName>
</protein>
<dbReference type="PROSITE" id="PS51095">
    <property type="entry name" value="PTS_EIIA_TYPE_3"/>
    <property type="match status" value="1"/>
</dbReference>
<dbReference type="InterPro" id="IPR036542">
    <property type="entry name" value="PTS_IIA_lac/cel_sf"/>
</dbReference>
<dbReference type="EMBL" id="JAAXPR010000014">
    <property type="protein sequence ID" value="NKZ20762.1"/>
    <property type="molecule type" value="Genomic_DNA"/>
</dbReference>
<feature type="active site" description="Tele-phosphohistidine intermediate" evidence="5">
    <location>
        <position position="79"/>
    </location>
</feature>
<keyword evidence="9" id="KW-1185">Reference proteome</keyword>
<gene>
    <name evidence="8" type="ORF">HF992_07960</name>
</gene>
<dbReference type="GO" id="GO:0016740">
    <property type="term" value="F:transferase activity"/>
    <property type="evidence" value="ECO:0007669"/>
    <property type="project" value="UniProtKB-KW"/>
</dbReference>
<dbReference type="AlphaFoldDB" id="A0A7X6S1F8"/>